<feature type="region of interest" description="Disordered" evidence="1">
    <location>
        <begin position="1"/>
        <end position="20"/>
    </location>
</feature>
<protein>
    <submittedName>
        <fullName evidence="2">Uncharacterized protein</fullName>
    </submittedName>
</protein>
<dbReference type="RefSeq" id="WP_136916201.1">
    <property type="nucleotide sequence ID" value="NZ_CP039371.1"/>
</dbReference>
<evidence type="ECO:0000313" key="2">
    <source>
        <dbReference type="EMBL" id="QCI14174.1"/>
    </source>
</evidence>
<reference evidence="3" key="1">
    <citation type="submission" date="2019-04" db="EMBL/GenBank/DDBJ databases">
        <title>Genome sequence of Pseudomonas putida 1290, an auxin catabolizing strain.</title>
        <authorList>
            <person name="Laird T.S."/>
            <person name="Leveau J.H.J."/>
        </authorList>
    </citation>
    <scope>NUCLEOTIDE SEQUENCE [LARGE SCALE GENOMIC DNA]</scope>
    <source>
        <strain evidence="3">1290</strain>
    </source>
</reference>
<proteinExistence type="predicted"/>
<dbReference type="OrthoDB" id="6894930at2"/>
<organism evidence="2 3">
    <name type="scientific">Pseudomonas putida</name>
    <name type="common">Arthrobacter siderocapsulatus</name>
    <dbReference type="NCBI Taxonomy" id="303"/>
    <lineage>
        <taxon>Bacteria</taxon>
        <taxon>Pseudomonadati</taxon>
        <taxon>Pseudomonadota</taxon>
        <taxon>Gammaproteobacteria</taxon>
        <taxon>Pseudomonadales</taxon>
        <taxon>Pseudomonadaceae</taxon>
        <taxon>Pseudomonas</taxon>
    </lineage>
</organism>
<accession>A0A4D6XF31</accession>
<evidence type="ECO:0000313" key="3">
    <source>
        <dbReference type="Proteomes" id="UP000298551"/>
    </source>
</evidence>
<gene>
    <name evidence="2" type="ORF">E6B08_23775</name>
</gene>
<name>A0A4D6XF31_PSEPU</name>
<dbReference type="AlphaFoldDB" id="A0A4D6XF31"/>
<evidence type="ECO:0000256" key="1">
    <source>
        <dbReference type="SAM" id="MobiDB-lite"/>
    </source>
</evidence>
<sequence>MIKLTVSRTDNNDDESNLPSRFFPSAGLGHGWFQLDPAGEELPTHDELGWALQKWDDDCLLKEYDSATGKGQFVIVDWYAPAPGSVIELRLERDMNLVELPADDGE</sequence>
<dbReference type="Proteomes" id="UP000298551">
    <property type="component" value="Chromosome"/>
</dbReference>
<dbReference type="EMBL" id="CP039371">
    <property type="protein sequence ID" value="QCI14174.1"/>
    <property type="molecule type" value="Genomic_DNA"/>
</dbReference>